<dbReference type="Gene3D" id="3.30.1380.10">
    <property type="match status" value="1"/>
</dbReference>
<dbReference type="PANTHER" id="PTHR34385">
    <property type="entry name" value="D-ALANYL-D-ALANINE CARBOXYPEPTIDASE"/>
    <property type="match status" value="1"/>
</dbReference>
<feature type="compositionally biased region" description="Acidic residues" evidence="1">
    <location>
        <begin position="121"/>
        <end position="131"/>
    </location>
</feature>
<feature type="region of interest" description="Disordered" evidence="1">
    <location>
        <begin position="117"/>
        <end position="157"/>
    </location>
</feature>
<dbReference type="InterPro" id="IPR003709">
    <property type="entry name" value="VanY-like_core_dom"/>
</dbReference>
<dbReference type="SUPFAM" id="SSF55166">
    <property type="entry name" value="Hedgehog/DD-peptidase"/>
    <property type="match status" value="1"/>
</dbReference>
<evidence type="ECO:0000313" key="4">
    <source>
        <dbReference type="Proteomes" id="UP001205063"/>
    </source>
</evidence>
<dbReference type="InterPro" id="IPR058193">
    <property type="entry name" value="VanY/YodJ_core_dom"/>
</dbReference>
<sequence>MRRNEKVYKRRRIAVACVAAVVVLAAAVGLTLLLHPAPHFTFDGEKAAAGTVTVSSADISGELGRVKAYDWLGKERSVQCPEIGFAGPGEYPLTLTAEDGLGKQAQFTLTVVWEAAPEAPTEPEEEPEEPETPSGGEGSSSSSQGGQSSGGNTDEVVYSGGIVEPASITPEVISNPSAITAIVNKYHALPEGYTPSDLVAITTNCGKNLQLRREAAESWEQMMEAAKADGITLKAVSAYRTKDYQNGLFTRYTSQYGKEYTAQYSAYPRRSEHELGLALDISNTAGIPDNFETTAEGKWLMKNAHNYGFILRYPEDKVKITQYGYEPWHYRYLGKDLAETLYKSGQTYEEYLGVK</sequence>
<evidence type="ECO:0000259" key="2">
    <source>
        <dbReference type="Pfam" id="PF02557"/>
    </source>
</evidence>
<accession>A0AAW5KAA1</accession>
<name>A0AAW5KAA1_9FIRM</name>
<gene>
    <name evidence="3" type="ORF">NE646_09365</name>
</gene>
<organism evidence="3 4">
    <name type="scientific">Bittarella massiliensis</name>
    <name type="common">ex Durand et al. 2017</name>
    <dbReference type="NCBI Taxonomy" id="1720313"/>
    <lineage>
        <taxon>Bacteria</taxon>
        <taxon>Bacillati</taxon>
        <taxon>Bacillota</taxon>
        <taxon>Clostridia</taxon>
        <taxon>Eubacteriales</taxon>
        <taxon>Oscillospiraceae</taxon>
        <taxon>Bittarella (ex Durand et al. 2017)</taxon>
    </lineage>
</organism>
<reference evidence="3" key="1">
    <citation type="submission" date="2022-06" db="EMBL/GenBank/DDBJ databases">
        <title>Isolation of gut microbiota from human fecal samples.</title>
        <authorList>
            <person name="Pamer E.G."/>
            <person name="Barat B."/>
            <person name="Waligurski E."/>
            <person name="Medina S."/>
            <person name="Paddock L."/>
            <person name="Mostad J."/>
        </authorList>
    </citation>
    <scope>NUCLEOTIDE SEQUENCE</scope>
    <source>
        <strain evidence="3">DFI.7.96</strain>
    </source>
</reference>
<dbReference type="EMBL" id="JANGAB010000004">
    <property type="protein sequence ID" value="MCQ4949866.1"/>
    <property type="molecule type" value="Genomic_DNA"/>
</dbReference>
<evidence type="ECO:0000256" key="1">
    <source>
        <dbReference type="SAM" id="MobiDB-lite"/>
    </source>
</evidence>
<dbReference type="PANTHER" id="PTHR34385:SF1">
    <property type="entry name" value="PEPTIDOGLYCAN L-ALANYL-D-GLUTAMATE ENDOPEPTIDASE CWLK"/>
    <property type="match status" value="1"/>
</dbReference>
<dbReference type="GO" id="GO:0006508">
    <property type="term" value="P:proteolysis"/>
    <property type="evidence" value="ECO:0007669"/>
    <property type="project" value="InterPro"/>
</dbReference>
<dbReference type="GO" id="GO:0008233">
    <property type="term" value="F:peptidase activity"/>
    <property type="evidence" value="ECO:0007669"/>
    <property type="project" value="InterPro"/>
</dbReference>
<dbReference type="RefSeq" id="WP_256136299.1">
    <property type="nucleotide sequence ID" value="NZ_JANGAB010000004.1"/>
</dbReference>
<dbReference type="Pfam" id="PF02557">
    <property type="entry name" value="VanY"/>
    <property type="match status" value="1"/>
</dbReference>
<feature type="domain" description="D-alanyl-D-alanine carboxypeptidase-like core" evidence="2">
    <location>
        <begin position="209"/>
        <end position="335"/>
    </location>
</feature>
<proteinExistence type="predicted"/>
<dbReference type="InterPro" id="IPR009045">
    <property type="entry name" value="Zn_M74/Hedgehog-like"/>
</dbReference>
<protein>
    <submittedName>
        <fullName evidence="3">M15 family metallopeptidase</fullName>
    </submittedName>
</protein>
<dbReference type="InterPro" id="IPR052179">
    <property type="entry name" value="DD-CPase-like"/>
</dbReference>
<dbReference type="Proteomes" id="UP001205063">
    <property type="component" value="Unassembled WGS sequence"/>
</dbReference>
<evidence type="ECO:0000313" key="3">
    <source>
        <dbReference type="EMBL" id="MCQ4949866.1"/>
    </source>
</evidence>
<dbReference type="CDD" id="cd14852">
    <property type="entry name" value="LD-carboxypeptidase"/>
    <property type="match status" value="1"/>
</dbReference>
<comment type="caution">
    <text evidence="3">The sequence shown here is derived from an EMBL/GenBank/DDBJ whole genome shotgun (WGS) entry which is preliminary data.</text>
</comment>
<dbReference type="AlphaFoldDB" id="A0AAW5KAA1"/>